<accession>A0AAW4WV35</accession>
<dbReference type="Proteomes" id="UP001197847">
    <property type="component" value="Unassembled WGS sequence"/>
</dbReference>
<feature type="transmembrane region" description="Helical" evidence="1">
    <location>
        <begin position="64"/>
        <end position="84"/>
    </location>
</feature>
<sequence length="85" mass="9301">LSYLGFAASLIFAIGINVFSRSIGNFEMQDIMNLMESQKGTLRAFRTIFPNLPLMTGSLADASFLKMILYIATTAVILAVFFALA</sequence>
<dbReference type="AlphaFoldDB" id="A0AAW4WV35"/>
<keyword evidence="1" id="KW-0472">Membrane</keyword>
<keyword evidence="1" id="KW-0812">Transmembrane</keyword>
<name>A0AAW4WV35_9FIRM</name>
<organism evidence="2 3">
    <name type="scientific">Agathobacter rectalis</name>
    <dbReference type="NCBI Taxonomy" id="39491"/>
    <lineage>
        <taxon>Bacteria</taxon>
        <taxon>Bacillati</taxon>
        <taxon>Bacillota</taxon>
        <taxon>Clostridia</taxon>
        <taxon>Lachnospirales</taxon>
        <taxon>Lachnospiraceae</taxon>
        <taxon>Agathobacter</taxon>
    </lineage>
</organism>
<evidence type="ECO:0000313" key="2">
    <source>
        <dbReference type="EMBL" id="MCC2748869.1"/>
    </source>
</evidence>
<comment type="caution">
    <text evidence="2">The sequence shown here is derived from an EMBL/GenBank/DDBJ whole genome shotgun (WGS) entry which is preliminary data.</text>
</comment>
<proteinExistence type="predicted"/>
<evidence type="ECO:0000313" key="3">
    <source>
        <dbReference type="Proteomes" id="UP001197847"/>
    </source>
</evidence>
<dbReference type="RefSeq" id="WP_306783793.1">
    <property type="nucleotide sequence ID" value="NZ_JAJFBX010000259.1"/>
</dbReference>
<dbReference type="EMBL" id="JAJFBX010000259">
    <property type="protein sequence ID" value="MCC2748869.1"/>
    <property type="molecule type" value="Genomic_DNA"/>
</dbReference>
<evidence type="ECO:0000256" key="1">
    <source>
        <dbReference type="SAM" id="Phobius"/>
    </source>
</evidence>
<feature type="non-terminal residue" evidence="2">
    <location>
        <position position="85"/>
    </location>
</feature>
<gene>
    <name evidence="2" type="ORF">LK487_18015</name>
</gene>
<feature type="non-terminal residue" evidence="2">
    <location>
        <position position="1"/>
    </location>
</feature>
<reference evidence="2" key="1">
    <citation type="submission" date="2021-10" db="EMBL/GenBank/DDBJ databases">
        <title>Collection of gut derived symbiotic bacterial strains cultured from healthy donors.</title>
        <authorList>
            <person name="Lin H."/>
            <person name="Littmann E."/>
            <person name="Claire K."/>
            <person name="Pamer E."/>
        </authorList>
    </citation>
    <scope>NUCLEOTIDE SEQUENCE</scope>
    <source>
        <strain evidence="2">MSK.22.92</strain>
    </source>
</reference>
<keyword evidence="1" id="KW-1133">Transmembrane helix</keyword>
<protein>
    <submittedName>
        <fullName evidence="2">Uncharacterized protein</fullName>
    </submittedName>
</protein>